<feature type="transmembrane region" description="Helical" evidence="1">
    <location>
        <begin position="239"/>
        <end position="256"/>
    </location>
</feature>
<feature type="transmembrane region" description="Helical" evidence="1">
    <location>
        <begin position="596"/>
        <end position="615"/>
    </location>
</feature>
<dbReference type="RefSeq" id="WP_310275164.1">
    <property type="nucleotide sequence ID" value="NZ_JAVDWR010000002.1"/>
</dbReference>
<feature type="transmembrane region" description="Helical" evidence="1">
    <location>
        <begin position="539"/>
        <end position="557"/>
    </location>
</feature>
<protein>
    <submittedName>
        <fullName evidence="2">Membrane protein</fullName>
    </submittedName>
</protein>
<feature type="transmembrane region" description="Helical" evidence="1">
    <location>
        <begin position="753"/>
        <end position="770"/>
    </location>
</feature>
<name>A0ABU1VWJ0_9GAMM</name>
<feature type="transmembrane region" description="Helical" evidence="1">
    <location>
        <begin position="213"/>
        <end position="232"/>
    </location>
</feature>
<feature type="transmembrane region" description="Helical" evidence="1">
    <location>
        <begin position="723"/>
        <end position="741"/>
    </location>
</feature>
<feature type="transmembrane region" description="Helical" evidence="1">
    <location>
        <begin position="287"/>
        <end position="307"/>
    </location>
</feature>
<dbReference type="EMBL" id="JAVDWR010000002">
    <property type="protein sequence ID" value="MDR7120067.1"/>
    <property type="molecule type" value="Genomic_DNA"/>
</dbReference>
<feature type="transmembrane region" description="Helical" evidence="1">
    <location>
        <begin position="564"/>
        <end position="584"/>
    </location>
</feature>
<dbReference type="InterPro" id="IPR014600">
    <property type="entry name" value="UCP035905_mem"/>
</dbReference>
<organism evidence="2 3">
    <name type="scientific">Rheinheimera soli</name>
    <dbReference type="NCBI Taxonomy" id="443616"/>
    <lineage>
        <taxon>Bacteria</taxon>
        <taxon>Pseudomonadati</taxon>
        <taxon>Pseudomonadota</taxon>
        <taxon>Gammaproteobacteria</taxon>
        <taxon>Chromatiales</taxon>
        <taxon>Chromatiaceae</taxon>
        <taxon>Rheinheimera</taxon>
    </lineage>
</organism>
<proteinExistence type="predicted"/>
<feature type="transmembrane region" description="Helical" evidence="1">
    <location>
        <begin position="685"/>
        <end position="703"/>
    </location>
</feature>
<evidence type="ECO:0000313" key="3">
    <source>
        <dbReference type="Proteomes" id="UP001257909"/>
    </source>
</evidence>
<feature type="transmembrane region" description="Helical" evidence="1">
    <location>
        <begin position="790"/>
        <end position="807"/>
    </location>
</feature>
<feature type="transmembrane region" description="Helical" evidence="1">
    <location>
        <begin position="819"/>
        <end position="836"/>
    </location>
</feature>
<keyword evidence="3" id="KW-1185">Reference proteome</keyword>
<reference evidence="2 3" key="1">
    <citation type="submission" date="2023-07" db="EMBL/GenBank/DDBJ databases">
        <title>Sorghum-associated microbial communities from plants grown in Nebraska, USA.</title>
        <authorList>
            <person name="Schachtman D."/>
        </authorList>
    </citation>
    <scope>NUCLEOTIDE SEQUENCE [LARGE SCALE GENOMIC DNA]</scope>
    <source>
        <strain evidence="2 3">4138</strain>
    </source>
</reference>
<dbReference type="PANTHER" id="PTHR38434">
    <property type="entry name" value="BLL2549 PROTEIN"/>
    <property type="match status" value="1"/>
</dbReference>
<feature type="transmembrane region" description="Helical" evidence="1">
    <location>
        <begin position="489"/>
        <end position="506"/>
    </location>
</feature>
<dbReference type="PIRSF" id="PIRSF035905">
    <property type="entry name" value="UCP035905_mp"/>
    <property type="match status" value="1"/>
</dbReference>
<accession>A0ABU1VWJ0</accession>
<gene>
    <name evidence="2" type="ORF">J2W69_000996</name>
</gene>
<feature type="transmembrane region" description="Helical" evidence="1">
    <location>
        <begin position="262"/>
        <end position="280"/>
    </location>
</feature>
<comment type="caution">
    <text evidence="2">The sequence shown here is derived from an EMBL/GenBank/DDBJ whole genome shotgun (WGS) entry which is preliminary data.</text>
</comment>
<feature type="transmembrane region" description="Helical" evidence="1">
    <location>
        <begin position="186"/>
        <end position="207"/>
    </location>
</feature>
<feature type="transmembrane region" description="Helical" evidence="1">
    <location>
        <begin position="378"/>
        <end position="394"/>
    </location>
</feature>
<feature type="transmembrane region" description="Helical" evidence="1">
    <location>
        <begin position="313"/>
        <end position="334"/>
    </location>
</feature>
<feature type="transmembrane region" description="Helical" evidence="1">
    <location>
        <begin position="436"/>
        <end position="452"/>
    </location>
</feature>
<keyword evidence="1" id="KW-0812">Transmembrane</keyword>
<keyword evidence="1" id="KW-0472">Membrane</keyword>
<dbReference type="Pfam" id="PF10101">
    <property type="entry name" value="DUF2339"/>
    <property type="match status" value="1"/>
</dbReference>
<evidence type="ECO:0000313" key="2">
    <source>
        <dbReference type="EMBL" id="MDR7120067.1"/>
    </source>
</evidence>
<feature type="transmembrane region" description="Helical" evidence="1">
    <location>
        <begin position="6"/>
        <end position="24"/>
    </location>
</feature>
<sequence>MTSLLFLVSIIVIIGALCGIAALLQLSQIKAELAALKKQLNGKTPLTSGTTQNPEPDAVSPLVVTPFMAQSVNPAPAAALNPLNPLAVLPQARPAPTIEKNTTPASSDFFSALSGWIEQQLIKRGMVWLGALALALGGIFLVKHSLDAGWLSPSLRIASGMAFGLALIIGSEWLHKRSQGHALNNYAPAALSSGGFISLYAAVLVALDWYQLISPAVAFPLLGIIALAASWLSLRQGPLLALIGIVGAYIVPVLVSTDSGNVPALLAYISLVTASSVLVEQKVKRPWLWWLPMSAHLLWLLAAIWIATSDQLWAFWLVLCGSFVLLAWLPRIGFKAQHLELTPLPMRQWWPLSRELILALALLLLACCALLNTADHISFSGMLLFILLLQCCAATDSKSELLIWLSFIPALCWLLLEPLDLSADPYVLSSTSLNQHLLLVAVFTLPLISAAFKWPERLQWSSALAALPVLLLGLSHGQAKPEVQQQIQLLWTTLALILVAVQSAMAHTSKHKAAAFIQMAGANFALTLCFTLWLSDAALTLAIAAQLVLLTLLGIKLRMPVPNWLMKLIGAAVLIRLTTAPLMGHYENELLLGLHWSFVVYPVALFCFALSWYLWFRTALRSYLEGALLHLVAVFITVQTQYWLNDAVVDFTDMNFKTLSIQAFNWLLLAWVYQWRSSKAGGTAPLYRTAASTLVVLVALAHLQLSLAQNPFWHAASLGSLPLLNLLLLIWGLPALILWAFSRLSLSARLTTSALYTAVGTAALYLTGSIRHFWQDGQILLSLPTSVAEQYSYSLVFLVIAITTVLLAQWQNKAGARKAGFVLLSAVVLKVFVVDLNDLTGVLRALSFIGLGLSLVILGWLFQRLQRAETTT</sequence>
<feature type="transmembrane region" description="Helical" evidence="1">
    <location>
        <begin position="656"/>
        <end position="673"/>
    </location>
</feature>
<feature type="transmembrane region" description="Helical" evidence="1">
    <location>
        <begin position="401"/>
        <end position="416"/>
    </location>
</feature>
<dbReference type="InterPro" id="IPR019286">
    <property type="entry name" value="DUF2339_TM"/>
</dbReference>
<feature type="transmembrane region" description="Helical" evidence="1">
    <location>
        <begin position="627"/>
        <end position="644"/>
    </location>
</feature>
<evidence type="ECO:0000256" key="1">
    <source>
        <dbReference type="SAM" id="Phobius"/>
    </source>
</evidence>
<feature type="transmembrane region" description="Helical" evidence="1">
    <location>
        <begin position="125"/>
        <end position="142"/>
    </location>
</feature>
<feature type="transmembrane region" description="Helical" evidence="1">
    <location>
        <begin position="842"/>
        <end position="862"/>
    </location>
</feature>
<dbReference type="PANTHER" id="PTHR38434:SF1">
    <property type="entry name" value="BLL2549 PROTEIN"/>
    <property type="match status" value="1"/>
</dbReference>
<keyword evidence="1" id="KW-1133">Transmembrane helix</keyword>
<feature type="transmembrane region" description="Helical" evidence="1">
    <location>
        <begin position="355"/>
        <end position="372"/>
    </location>
</feature>
<feature type="transmembrane region" description="Helical" evidence="1">
    <location>
        <begin position="154"/>
        <end position="174"/>
    </location>
</feature>
<dbReference type="Proteomes" id="UP001257909">
    <property type="component" value="Unassembled WGS sequence"/>
</dbReference>